<gene>
    <name evidence="3" type="primary">ywrO_3</name>
    <name evidence="3" type="ORF">NCTC11923_02604</name>
</gene>
<dbReference type="InterPro" id="IPR003680">
    <property type="entry name" value="Flavodoxin_fold"/>
</dbReference>
<dbReference type="EMBL" id="LR134363">
    <property type="protein sequence ID" value="VEG75923.1"/>
    <property type="molecule type" value="Genomic_DNA"/>
</dbReference>
<dbReference type="EC" id="1.6.99.-" evidence="3"/>
<dbReference type="PANTHER" id="PTHR47307:SF1">
    <property type="entry name" value="GLUTATHIONE-REGULATED POTASSIUM-EFFLUX SYSTEM ANCILLARY PROTEIN KEFG"/>
    <property type="match status" value="1"/>
</dbReference>
<dbReference type="Gene3D" id="3.40.50.360">
    <property type="match status" value="1"/>
</dbReference>
<dbReference type="Proteomes" id="UP000276899">
    <property type="component" value="Chromosome"/>
</dbReference>
<accession>A0A448KG50</accession>
<evidence type="ECO:0000256" key="1">
    <source>
        <dbReference type="ARBA" id="ARBA00023002"/>
    </source>
</evidence>
<evidence type="ECO:0000259" key="2">
    <source>
        <dbReference type="Pfam" id="PF02525"/>
    </source>
</evidence>
<keyword evidence="4" id="KW-1185">Reference proteome</keyword>
<name>A0A448KG50_9ACTO</name>
<dbReference type="PANTHER" id="PTHR47307">
    <property type="entry name" value="GLUTATHIONE-REGULATED POTASSIUM-EFFLUX SYSTEM ANCILLARY PROTEIN KEFG"/>
    <property type="match status" value="1"/>
</dbReference>
<dbReference type="SUPFAM" id="SSF52218">
    <property type="entry name" value="Flavoproteins"/>
    <property type="match status" value="1"/>
</dbReference>
<organism evidence="3 4">
    <name type="scientific">Actinomyces slackii</name>
    <dbReference type="NCBI Taxonomy" id="52774"/>
    <lineage>
        <taxon>Bacteria</taxon>
        <taxon>Bacillati</taxon>
        <taxon>Actinomycetota</taxon>
        <taxon>Actinomycetes</taxon>
        <taxon>Actinomycetales</taxon>
        <taxon>Actinomycetaceae</taxon>
        <taxon>Actinomyces</taxon>
    </lineage>
</organism>
<keyword evidence="1 3" id="KW-0560">Oxidoreductase</keyword>
<dbReference type="KEGG" id="asla:NCTC11923_02604"/>
<protein>
    <submittedName>
        <fullName evidence="3">General stress protein 14</fullName>
        <ecNumber evidence="3">1.6.99.-</ecNumber>
    </submittedName>
</protein>
<dbReference type="STRING" id="1278298.GCA_000428685_00856"/>
<reference evidence="3 4" key="1">
    <citation type="submission" date="2018-12" db="EMBL/GenBank/DDBJ databases">
        <authorList>
            <consortium name="Pathogen Informatics"/>
        </authorList>
    </citation>
    <scope>NUCLEOTIDE SEQUENCE [LARGE SCALE GENOMIC DNA]</scope>
    <source>
        <strain evidence="3 4">NCTC11923</strain>
    </source>
</reference>
<evidence type="ECO:0000313" key="4">
    <source>
        <dbReference type="Proteomes" id="UP000276899"/>
    </source>
</evidence>
<dbReference type="Pfam" id="PF02525">
    <property type="entry name" value="Flavodoxin_2"/>
    <property type="match status" value="1"/>
</dbReference>
<feature type="domain" description="Flavodoxin-like fold" evidence="2">
    <location>
        <begin position="15"/>
        <end position="187"/>
    </location>
</feature>
<evidence type="ECO:0000313" key="3">
    <source>
        <dbReference type="EMBL" id="VEG75923.1"/>
    </source>
</evidence>
<proteinExistence type="predicted"/>
<dbReference type="InterPro" id="IPR046980">
    <property type="entry name" value="KefG/KefF"/>
</dbReference>
<dbReference type="InterPro" id="IPR029039">
    <property type="entry name" value="Flavoprotein-like_sf"/>
</dbReference>
<dbReference type="GO" id="GO:0009055">
    <property type="term" value="F:electron transfer activity"/>
    <property type="evidence" value="ECO:0007669"/>
    <property type="project" value="TreeGrafter"/>
</dbReference>
<sequence length="207" mass="22329">MLVTDLRILRRLPVMRALVVSGHPHLEGSNANAAILDELRAVLPGTTIHRLDTAPTSPEGRTRFNVPAEQALLDEADAVVLATPLYWYSWSGLMKQWVEEVWADGWAFRSGSAAGCALDGKPAVLSLTVGETQAFYTPAGSEPHSVEEYLCPVYRTLEGVGLRLLDTVISYGASLLPPAGTAERTAYDRALRDSARRIATLVTGVAS</sequence>
<dbReference type="GO" id="GO:0003955">
    <property type="term" value="F:NAD(P)H dehydrogenase (quinone) activity"/>
    <property type="evidence" value="ECO:0007669"/>
    <property type="project" value="TreeGrafter"/>
</dbReference>
<dbReference type="AlphaFoldDB" id="A0A448KG50"/>
<dbReference type="GO" id="GO:0010181">
    <property type="term" value="F:FMN binding"/>
    <property type="evidence" value="ECO:0007669"/>
    <property type="project" value="TreeGrafter"/>
</dbReference>